<dbReference type="InterPro" id="IPR011989">
    <property type="entry name" value="ARM-like"/>
</dbReference>
<feature type="chain" id="PRO_5043439037" evidence="5">
    <location>
        <begin position="26"/>
        <end position="379"/>
    </location>
</feature>
<proteinExistence type="predicted"/>
<feature type="transmembrane region" description="Helical" evidence="4">
    <location>
        <begin position="97"/>
        <end position="117"/>
    </location>
</feature>
<evidence type="ECO:0000256" key="4">
    <source>
        <dbReference type="SAM" id="Phobius"/>
    </source>
</evidence>
<accession>A0AAV3XEH3</accession>
<comment type="caution">
    <text evidence="6">The sequence shown here is derived from an EMBL/GenBank/DDBJ whole genome shotgun (WGS) entry which is preliminary data.</text>
</comment>
<keyword evidence="4" id="KW-1133">Transmembrane helix</keyword>
<dbReference type="EMBL" id="BLAY01000118">
    <property type="protein sequence ID" value="GET41342.1"/>
    <property type="molecule type" value="Genomic_DNA"/>
</dbReference>
<keyword evidence="6" id="KW-0456">Lyase</keyword>
<evidence type="ECO:0000313" key="6">
    <source>
        <dbReference type="EMBL" id="GET41342.1"/>
    </source>
</evidence>
<evidence type="ECO:0000256" key="5">
    <source>
        <dbReference type="SAM" id="SignalP"/>
    </source>
</evidence>
<dbReference type="Gene3D" id="1.25.10.10">
    <property type="entry name" value="Leucine-rich Repeat Variant"/>
    <property type="match status" value="1"/>
</dbReference>
<dbReference type="PANTHER" id="PTHR12697:SF5">
    <property type="entry name" value="DEOXYHYPUSINE HYDROXYLASE"/>
    <property type="match status" value="1"/>
</dbReference>
<protein>
    <submittedName>
        <fullName evidence="6">PBS lyase HEAT domain protein repeat-containing protein</fullName>
    </submittedName>
</protein>
<reference evidence="6" key="1">
    <citation type="submission" date="2019-10" db="EMBL/GenBank/DDBJ databases">
        <title>Draft genome sequece of Microseira wollei NIES-4236.</title>
        <authorList>
            <person name="Yamaguchi H."/>
            <person name="Suzuki S."/>
            <person name="Kawachi M."/>
        </authorList>
    </citation>
    <scope>NUCLEOTIDE SEQUENCE</scope>
    <source>
        <strain evidence="6">NIES-4236</strain>
    </source>
</reference>
<dbReference type="Pfam" id="PF13646">
    <property type="entry name" value="HEAT_2"/>
    <property type="match status" value="1"/>
</dbReference>
<keyword evidence="4" id="KW-0472">Membrane</keyword>
<dbReference type="Proteomes" id="UP001050975">
    <property type="component" value="Unassembled WGS sequence"/>
</dbReference>
<keyword evidence="4" id="KW-0812">Transmembrane</keyword>
<dbReference type="AlphaFoldDB" id="A0AAV3XEH3"/>
<evidence type="ECO:0000313" key="7">
    <source>
        <dbReference type="Proteomes" id="UP001050975"/>
    </source>
</evidence>
<keyword evidence="1" id="KW-0042">Antenna complex</keyword>
<dbReference type="GO" id="GO:0016491">
    <property type="term" value="F:oxidoreductase activity"/>
    <property type="evidence" value="ECO:0007669"/>
    <property type="project" value="TreeGrafter"/>
</dbReference>
<feature type="region of interest" description="Disordered" evidence="3">
    <location>
        <begin position="152"/>
        <end position="227"/>
    </location>
</feature>
<dbReference type="GO" id="GO:0030089">
    <property type="term" value="C:phycobilisome"/>
    <property type="evidence" value="ECO:0007669"/>
    <property type="project" value="UniProtKB-KW"/>
</dbReference>
<dbReference type="InterPro" id="IPR016024">
    <property type="entry name" value="ARM-type_fold"/>
</dbReference>
<dbReference type="SUPFAM" id="SSF48371">
    <property type="entry name" value="ARM repeat"/>
    <property type="match status" value="1"/>
</dbReference>
<keyword evidence="7" id="KW-1185">Reference proteome</keyword>
<feature type="region of interest" description="Disordered" evidence="3">
    <location>
        <begin position="28"/>
        <end position="47"/>
    </location>
</feature>
<dbReference type="PANTHER" id="PTHR12697">
    <property type="entry name" value="PBS LYASE HEAT-LIKE PROTEIN"/>
    <property type="match status" value="1"/>
</dbReference>
<organism evidence="6 7">
    <name type="scientific">Microseira wollei NIES-4236</name>
    <dbReference type="NCBI Taxonomy" id="2530354"/>
    <lineage>
        <taxon>Bacteria</taxon>
        <taxon>Bacillati</taxon>
        <taxon>Cyanobacteriota</taxon>
        <taxon>Cyanophyceae</taxon>
        <taxon>Oscillatoriophycideae</taxon>
        <taxon>Aerosakkonematales</taxon>
        <taxon>Aerosakkonemataceae</taxon>
        <taxon>Microseira</taxon>
    </lineage>
</organism>
<sequence length="379" mass="42221">MMPPRFVLFLITCITCLGFAPSSVGTTATQEREAPQRNPGVERTNNNLFSASPVPLVVAQAIPKPFPNPTDTLPSLEGPKPAPKQTPAFEFLSNKWSLAWIGAAVVFFAIAGGLYYLQRRYDNQPEPKQQKPLPDSASPDVLDIDEFEANFGSDEIESGKNGYNTPISPLPEHYLGASKSNDANNGSNPFTALPEQPDPENSQPQSHPEQSAPQSQEENLPVQETTRITRVNIVDQLIRDLHNPDPRKRRKAIWELAQRGDSRAMQPLLDLLMDADSQQRSLILEALSQIGTRTLKPMNRALAVSLQDDNAEVRKNAIRDLTRMYESLGQLSQLLRHAVEDPDKEVQETARWALTQLSRIRTLSGMENRSSSRNPPNEF</sequence>
<evidence type="ECO:0000256" key="3">
    <source>
        <dbReference type="SAM" id="MobiDB-lite"/>
    </source>
</evidence>
<dbReference type="RefSeq" id="WP_226587563.1">
    <property type="nucleotide sequence ID" value="NZ_BLAY01000118.1"/>
</dbReference>
<feature type="compositionally biased region" description="Polar residues" evidence="3">
    <location>
        <begin position="178"/>
        <end position="190"/>
    </location>
</feature>
<keyword evidence="5" id="KW-0732">Signal</keyword>
<feature type="compositionally biased region" description="Polar residues" evidence="3">
    <location>
        <begin position="199"/>
        <end position="227"/>
    </location>
</feature>
<dbReference type="GO" id="GO:0016829">
    <property type="term" value="F:lyase activity"/>
    <property type="evidence" value="ECO:0007669"/>
    <property type="project" value="UniProtKB-KW"/>
</dbReference>
<feature type="signal peptide" evidence="5">
    <location>
        <begin position="1"/>
        <end position="25"/>
    </location>
</feature>
<gene>
    <name evidence="6" type="ORF">MiSe_61540</name>
</gene>
<keyword evidence="2" id="KW-0605">Phycobilisome</keyword>
<evidence type="ECO:0000256" key="2">
    <source>
        <dbReference type="ARBA" id="ARBA00022738"/>
    </source>
</evidence>
<name>A0AAV3XEH3_9CYAN</name>
<evidence type="ECO:0000256" key="1">
    <source>
        <dbReference type="ARBA" id="ARBA00022549"/>
    </source>
</evidence>